<accession>A0A425CA14</accession>
<organism evidence="5 6">
    <name type="scientific">Peronospora effusa</name>
    <dbReference type="NCBI Taxonomy" id="542832"/>
    <lineage>
        <taxon>Eukaryota</taxon>
        <taxon>Sar</taxon>
        <taxon>Stramenopiles</taxon>
        <taxon>Oomycota</taxon>
        <taxon>Peronosporomycetes</taxon>
        <taxon>Peronosporales</taxon>
        <taxon>Peronosporaceae</taxon>
        <taxon>Peronospora</taxon>
    </lineage>
</organism>
<dbReference type="PANTHER" id="PTHR11480">
    <property type="entry name" value="SAPOSIN-RELATED"/>
    <property type="match status" value="1"/>
</dbReference>
<comment type="caution">
    <text evidence="5">The sequence shown here is derived from an EMBL/GenBank/DDBJ whole genome shotgun (WGS) entry which is preliminary data.</text>
</comment>
<gene>
    <name evidence="5" type="ORF">DD237_007292</name>
</gene>
<dbReference type="AlphaFoldDB" id="A0A425CA14"/>
<sequence>MRPVHALLLLSLATTSAIASAERGMRYSPDVTDDDVPIPQGKETEIETETASGLIAALTEHFHQSSAMLQSFLGFDSADEVVRIVVIEEEKEDPALERKTACLKAMEIMRKQKKLKQETETFMKYIRSAFDMVSLKIWGGPSCNDLDRLELVDQCNLVLKSEDMVQLYLLEDKTDDQVCDIMSVVSDLDTKNNLSCQLCQRFVQMVDQAVSQEMQQVVQVREIIGDLCDAMSTDSMCHTFLKNYDAIVDWVKHGTDSLVVCLRLAMCSADSSSSHGNNISNLALTPDEPPAIEDGALVTADFQEQNQSCFFCTRVTEVIHHVNILFPDQLSMIKSMLSSVCQMALPVSRCQNVEANFDRIVKLVQEGLDPHEVCVNADFCSKEALLDMPPMRGNDKTCVYCDAATTVVEVILQEAPEQINEIREYADMICGILGEDSPCHQYVTQLDTVVDALNKGAHPREICKMLKYCSAESMDSLSQSDESLRVGVMRNGLLGDDHSVSIDGPGGRHGRVGDGLHHGSCFFCTRVATAVHYVNRASPEKVPIVKTILSNVCQLVPSKFKCDVVDKNFDKIVELDKEGKHPHEICKSLGLCKKLQHEDENVADDPKGVTVATQWPSGNETQCTYCQFATTVAKIALEQYGADIREVRAYADMICDMLGDDNPCHDYVKQFDFVIDSITKGMTSKAICVGLKFCTATIVDGNKNVLMSSTLPASSVNNLTADGLAKDSMEASSDSCFVCTQVASVMEVAVAEDPSQIAQIRQIADVVCFLMPSDNQVWRLLELILYAINALTSCLCVYVFQCQSFVKKFDTIVDSLQKGEQPNAICHDLQYCTASSDPAMANLAVPDMIAVQNHEKGSSMCAYCNGVVSVLKYALDQKPDKVKELRKTAGIVCDLLPADDTCHDNLKMFDEAVTDVLSGKAPQEVCQALKFCTPIDAGSEVLSGLLDFTGGDFMPTRCTTCQQNTLLLASLVTRPDSLDTYKREINTVCRLIPESNECELLMKHQDAIIDLLKKKEDVDAICTRIGECAFAAEEVQKEKPMSVGCLFCEFTADLLKHAKDSEEALREAKATLETICTVMPPLARCDVLSSKFDELLSLMREGKSPSEACHTIALCDADLVFSPSSDVKEDPIVQAFEKARQSMSNAVEIQ</sequence>
<evidence type="ECO:0000256" key="2">
    <source>
        <dbReference type="ARBA" id="ARBA00023180"/>
    </source>
</evidence>
<dbReference type="EMBL" id="QKXF01000230">
    <property type="protein sequence ID" value="RQM13872.1"/>
    <property type="molecule type" value="Genomic_DNA"/>
</dbReference>
<keyword evidence="3" id="KW-0732">Signal</keyword>
<evidence type="ECO:0000313" key="6">
    <source>
        <dbReference type="Proteomes" id="UP000286097"/>
    </source>
</evidence>
<feature type="domain" description="Saposin B-type" evidence="4">
    <location>
        <begin position="192"/>
        <end position="271"/>
    </location>
</feature>
<dbReference type="Proteomes" id="UP000286097">
    <property type="component" value="Unassembled WGS sequence"/>
</dbReference>
<dbReference type="SMART" id="SM00741">
    <property type="entry name" value="SapB"/>
    <property type="match status" value="9"/>
</dbReference>
<feature type="chain" id="PRO_5019567116" description="Saposin B-type domain-containing protein" evidence="3">
    <location>
        <begin position="22"/>
        <end position="1150"/>
    </location>
</feature>
<dbReference type="Gene3D" id="1.10.225.10">
    <property type="entry name" value="Saposin-like"/>
    <property type="match status" value="9"/>
</dbReference>
<dbReference type="Pfam" id="PF03489">
    <property type="entry name" value="SapB_2"/>
    <property type="match status" value="2"/>
</dbReference>
<feature type="domain" description="Saposin B-type" evidence="4">
    <location>
        <begin position="857"/>
        <end position="936"/>
    </location>
</feature>
<feature type="signal peptide" evidence="3">
    <location>
        <begin position="1"/>
        <end position="21"/>
    </location>
</feature>
<dbReference type="VEuPathDB" id="FungiDB:DD237_007292"/>
<evidence type="ECO:0000256" key="1">
    <source>
        <dbReference type="ARBA" id="ARBA00023157"/>
    </source>
</evidence>
<protein>
    <recommendedName>
        <fullName evidence="4">Saposin B-type domain-containing protein</fullName>
    </recommendedName>
</protein>
<dbReference type="SUPFAM" id="SSF47862">
    <property type="entry name" value="Saposin"/>
    <property type="match status" value="8"/>
</dbReference>
<feature type="domain" description="Saposin B-type" evidence="4">
    <location>
        <begin position="619"/>
        <end position="698"/>
    </location>
</feature>
<evidence type="ECO:0000313" key="5">
    <source>
        <dbReference type="EMBL" id="RQM13872.1"/>
    </source>
</evidence>
<feature type="domain" description="Saposin B-type" evidence="4">
    <location>
        <begin position="732"/>
        <end position="836"/>
    </location>
</feature>
<feature type="domain" description="Saposin B-type" evidence="4">
    <location>
        <begin position="1041"/>
        <end position="1119"/>
    </location>
</feature>
<feature type="domain" description="Saposin B-type" evidence="4">
    <location>
        <begin position="517"/>
        <end position="596"/>
    </location>
</feature>
<name>A0A425CA14_9STRA</name>
<keyword evidence="2" id="KW-0325">Glycoprotein</keyword>
<evidence type="ECO:0000259" key="4">
    <source>
        <dbReference type="PROSITE" id="PS50015"/>
    </source>
</evidence>
<dbReference type="InterPro" id="IPR008139">
    <property type="entry name" value="SaposinB_dom"/>
</dbReference>
<feature type="domain" description="Saposin B-type" evidence="4">
    <location>
        <begin position="394"/>
        <end position="473"/>
    </location>
</feature>
<evidence type="ECO:0000256" key="3">
    <source>
        <dbReference type="SAM" id="SignalP"/>
    </source>
</evidence>
<dbReference type="InterPro" id="IPR011001">
    <property type="entry name" value="Saposin-like"/>
</dbReference>
<dbReference type="InterPro" id="IPR051428">
    <property type="entry name" value="Sphingo_Act-Surfact_Prot"/>
</dbReference>
<keyword evidence="1" id="KW-1015">Disulfide bond</keyword>
<reference evidence="5 6" key="1">
    <citation type="submission" date="2018-06" db="EMBL/GenBank/DDBJ databases">
        <title>Comparative genomics of downy mildews reveals potential adaptations to biotrophy.</title>
        <authorList>
            <person name="Fletcher K."/>
            <person name="Klosterman S.J."/>
            <person name="Derevnina L."/>
            <person name="Martin F."/>
            <person name="Koike S."/>
            <person name="Reyes Chin-Wo S."/>
            <person name="Mou B."/>
            <person name="Michelmore R."/>
        </authorList>
    </citation>
    <scope>NUCLEOTIDE SEQUENCE [LARGE SCALE GENOMIC DNA]</scope>
    <source>
        <strain evidence="5 6">R13</strain>
    </source>
</reference>
<proteinExistence type="predicted"/>
<dbReference type="InterPro" id="IPR008138">
    <property type="entry name" value="SapB_2"/>
</dbReference>
<dbReference type="PROSITE" id="PS50015">
    <property type="entry name" value="SAP_B"/>
    <property type="match status" value="7"/>
</dbReference>